<evidence type="ECO:0000256" key="4">
    <source>
        <dbReference type="ARBA" id="ARBA00022980"/>
    </source>
</evidence>
<keyword evidence="5 8" id="KW-0687">Ribonucleoprotein</keyword>
<dbReference type="HOGENOM" id="CLU_093315_2_0_0"/>
<dbReference type="InterPro" id="IPR041988">
    <property type="entry name" value="Ribosomal_uL24_KOW"/>
</dbReference>
<dbReference type="FunFam" id="2.30.30.30:FF:000004">
    <property type="entry name" value="50S ribosomal protein L24"/>
    <property type="match status" value="1"/>
</dbReference>
<keyword evidence="13" id="KW-1185">Reference proteome</keyword>
<dbReference type="HAMAP" id="MF_01326_B">
    <property type="entry name" value="Ribosomal_uL24_B"/>
    <property type="match status" value="1"/>
</dbReference>
<dbReference type="GO" id="GO:0006412">
    <property type="term" value="P:translation"/>
    <property type="evidence" value="ECO:0007669"/>
    <property type="project" value="UniProtKB-UniRule"/>
</dbReference>
<dbReference type="GO" id="GO:0019843">
    <property type="term" value="F:rRNA binding"/>
    <property type="evidence" value="ECO:0007669"/>
    <property type="project" value="UniProtKB-UniRule"/>
</dbReference>
<feature type="region of interest" description="Disordered" evidence="10">
    <location>
        <begin position="53"/>
        <end position="90"/>
    </location>
</feature>
<evidence type="ECO:0000256" key="1">
    <source>
        <dbReference type="ARBA" id="ARBA00010618"/>
    </source>
</evidence>
<evidence type="ECO:0000256" key="8">
    <source>
        <dbReference type="HAMAP-Rule" id="MF_01326"/>
    </source>
</evidence>
<accession>D7CVE8</accession>
<dbReference type="GO" id="GO:0003735">
    <property type="term" value="F:structural constituent of ribosome"/>
    <property type="evidence" value="ECO:0007669"/>
    <property type="project" value="InterPro"/>
</dbReference>
<comment type="function">
    <text evidence="7 8">One of the proteins that surrounds the polypeptide exit tunnel on the outside of the subunit.</text>
</comment>
<dbReference type="InterPro" id="IPR057264">
    <property type="entry name" value="Ribosomal_uL24_C"/>
</dbReference>
<dbReference type="STRING" id="649638.Trad_1049"/>
<dbReference type="GO" id="GO:1990904">
    <property type="term" value="C:ribonucleoprotein complex"/>
    <property type="evidence" value="ECO:0007669"/>
    <property type="project" value="UniProtKB-KW"/>
</dbReference>
<evidence type="ECO:0000313" key="13">
    <source>
        <dbReference type="Proteomes" id="UP000000379"/>
    </source>
</evidence>
<dbReference type="eggNOG" id="COG0198">
    <property type="taxonomic scope" value="Bacteria"/>
</dbReference>
<dbReference type="InterPro" id="IPR003256">
    <property type="entry name" value="Ribosomal_uL24"/>
</dbReference>
<evidence type="ECO:0000259" key="11">
    <source>
        <dbReference type="SMART" id="SM00739"/>
    </source>
</evidence>
<reference evidence="13" key="1">
    <citation type="submission" date="2010-05" db="EMBL/GenBank/DDBJ databases">
        <title>The complete genome of Truepera radiovictris DSM 17093.</title>
        <authorList>
            <consortium name="US DOE Joint Genome Institute (JGI-PGF)"/>
            <person name="Lucas S."/>
            <person name="Copeland A."/>
            <person name="Lapidus A."/>
            <person name="Glavina del Rio T."/>
            <person name="Dalin E."/>
            <person name="Tice H."/>
            <person name="Bruce D."/>
            <person name="Goodwin L."/>
            <person name="Pitluck S."/>
            <person name="Kyrpides N."/>
            <person name="Mavromatis K."/>
            <person name="Ovchinnikova G."/>
            <person name="Munk A.C."/>
            <person name="Detter J.C."/>
            <person name="Han C."/>
            <person name="Tapia R."/>
            <person name="Land M."/>
            <person name="Hauser L."/>
            <person name="Markowitz V."/>
            <person name="Cheng J.-F."/>
            <person name="Hugenholtz P."/>
            <person name="Woyke T."/>
            <person name="Wu D."/>
            <person name="Tindall B."/>
            <person name="Pomrenke H.G."/>
            <person name="Brambilla E."/>
            <person name="Klenk H.-P."/>
            <person name="Eisen J.A."/>
        </authorList>
    </citation>
    <scope>NUCLEOTIDE SEQUENCE [LARGE SCALE GENOMIC DNA]</scope>
    <source>
        <strain evidence="13">DSM 17093 / CIP 108686 / LMG 22925 / RQ-24</strain>
    </source>
</reference>
<dbReference type="GO" id="GO:0005840">
    <property type="term" value="C:ribosome"/>
    <property type="evidence" value="ECO:0007669"/>
    <property type="project" value="UniProtKB-KW"/>
</dbReference>
<dbReference type="CDD" id="cd06089">
    <property type="entry name" value="KOW_RPL26"/>
    <property type="match status" value="1"/>
</dbReference>
<evidence type="ECO:0000256" key="6">
    <source>
        <dbReference type="ARBA" id="ARBA00035206"/>
    </source>
</evidence>
<dbReference type="SUPFAM" id="SSF50104">
    <property type="entry name" value="Translation proteins SH3-like domain"/>
    <property type="match status" value="1"/>
</dbReference>
<dbReference type="InterPro" id="IPR005825">
    <property type="entry name" value="Ribosomal_uL24_CS"/>
</dbReference>
<keyword evidence="3 8" id="KW-0694">RNA-binding</keyword>
<dbReference type="KEGG" id="tra:Trad_1049"/>
<dbReference type="Pfam" id="PF00467">
    <property type="entry name" value="KOW"/>
    <property type="match status" value="1"/>
</dbReference>
<gene>
    <name evidence="8" type="primary">rplX</name>
    <name evidence="12" type="ordered locus">Trad_1049</name>
</gene>
<proteinExistence type="inferred from homology"/>
<protein>
    <recommendedName>
        <fullName evidence="6 8">Large ribosomal subunit protein uL24</fullName>
    </recommendedName>
</protein>
<dbReference type="PANTHER" id="PTHR12903">
    <property type="entry name" value="MITOCHONDRIAL RIBOSOMAL PROTEIN L24"/>
    <property type="match status" value="1"/>
</dbReference>
<dbReference type="PROSITE" id="PS01108">
    <property type="entry name" value="RIBOSOMAL_L24"/>
    <property type="match status" value="1"/>
</dbReference>
<sequence length="111" mass="12197">MATKPKRTRIRLKKGDRVRVIAGAHKGAEGVIIATLPEKNRVVVEGVNLIKKARRPTQQNPRGGFDEREAPLHASNVQLLDPKTGEPTRIGVRFEDGRKVRVALKSGTSLS</sequence>
<feature type="domain" description="KOW" evidence="11">
    <location>
        <begin position="11"/>
        <end position="38"/>
    </location>
</feature>
<comment type="similarity">
    <text evidence="1 8 9">Belongs to the universal ribosomal protein uL24 family.</text>
</comment>
<evidence type="ECO:0000256" key="3">
    <source>
        <dbReference type="ARBA" id="ARBA00022884"/>
    </source>
</evidence>
<dbReference type="AlphaFoldDB" id="D7CVE8"/>
<dbReference type="SMART" id="SM00739">
    <property type="entry name" value="KOW"/>
    <property type="match status" value="1"/>
</dbReference>
<comment type="subunit">
    <text evidence="8">Part of the 50S ribosomal subunit.</text>
</comment>
<dbReference type="InterPro" id="IPR014722">
    <property type="entry name" value="Rib_uL2_dom2"/>
</dbReference>
<evidence type="ECO:0000256" key="10">
    <source>
        <dbReference type="SAM" id="MobiDB-lite"/>
    </source>
</evidence>
<dbReference type="InterPro" id="IPR008991">
    <property type="entry name" value="Translation_prot_SH3-like_sf"/>
</dbReference>
<dbReference type="Pfam" id="PF17136">
    <property type="entry name" value="ribosomal_L24"/>
    <property type="match status" value="1"/>
</dbReference>
<dbReference type="Proteomes" id="UP000000379">
    <property type="component" value="Chromosome"/>
</dbReference>
<evidence type="ECO:0000256" key="2">
    <source>
        <dbReference type="ARBA" id="ARBA00022730"/>
    </source>
</evidence>
<name>D7CVE8_TRURR</name>
<organism evidence="12 13">
    <name type="scientific">Truepera radiovictrix (strain DSM 17093 / CIP 108686 / LMG 22925 / RQ-24)</name>
    <dbReference type="NCBI Taxonomy" id="649638"/>
    <lineage>
        <taxon>Bacteria</taxon>
        <taxon>Thermotogati</taxon>
        <taxon>Deinococcota</taxon>
        <taxon>Deinococci</taxon>
        <taxon>Trueperales</taxon>
        <taxon>Trueperaceae</taxon>
        <taxon>Truepera</taxon>
    </lineage>
</organism>
<dbReference type="InterPro" id="IPR005824">
    <property type="entry name" value="KOW"/>
</dbReference>
<evidence type="ECO:0000256" key="5">
    <source>
        <dbReference type="ARBA" id="ARBA00023274"/>
    </source>
</evidence>
<keyword evidence="4 8" id="KW-0689">Ribosomal protein</keyword>
<dbReference type="NCBIfam" id="TIGR01079">
    <property type="entry name" value="rplX_bact"/>
    <property type="match status" value="1"/>
</dbReference>
<dbReference type="Gene3D" id="2.30.30.30">
    <property type="match status" value="1"/>
</dbReference>
<keyword evidence="2 8" id="KW-0699">rRNA-binding</keyword>
<evidence type="ECO:0000256" key="9">
    <source>
        <dbReference type="RuleBase" id="RU003477"/>
    </source>
</evidence>
<evidence type="ECO:0000256" key="7">
    <source>
        <dbReference type="ARBA" id="ARBA00058688"/>
    </source>
</evidence>
<comment type="function">
    <text evidence="8">One of two assembly initiator proteins, it binds directly to the 5'-end of the 23S rRNA, where it nucleates assembly of the 50S subunit.</text>
</comment>
<dbReference type="EMBL" id="CP002049">
    <property type="protein sequence ID" value="ADI14176.1"/>
    <property type="molecule type" value="Genomic_DNA"/>
</dbReference>
<reference evidence="12 13" key="2">
    <citation type="journal article" date="2011" name="Stand. Genomic Sci.">
        <title>Complete genome sequence of Truepera radiovictrix type strain (RQ-24).</title>
        <authorList>
            <person name="Ivanova N."/>
            <person name="Rohde C."/>
            <person name="Munk C."/>
            <person name="Nolan M."/>
            <person name="Lucas S."/>
            <person name="Del Rio T.G."/>
            <person name="Tice H."/>
            <person name="Deshpande S."/>
            <person name="Cheng J.F."/>
            <person name="Tapia R."/>
            <person name="Han C."/>
            <person name="Goodwin L."/>
            <person name="Pitluck S."/>
            <person name="Liolios K."/>
            <person name="Mavromatis K."/>
            <person name="Mikhailova N."/>
            <person name="Pati A."/>
            <person name="Chen A."/>
            <person name="Palaniappan K."/>
            <person name="Land M."/>
            <person name="Hauser L."/>
            <person name="Chang Y.J."/>
            <person name="Jeffries C.D."/>
            <person name="Brambilla E."/>
            <person name="Rohde M."/>
            <person name="Goker M."/>
            <person name="Tindall B.J."/>
            <person name="Woyke T."/>
            <person name="Bristow J."/>
            <person name="Eisen J.A."/>
            <person name="Markowitz V."/>
            <person name="Hugenholtz P."/>
            <person name="Kyrpides N.C."/>
            <person name="Klenk H.P."/>
            <person name="Lapidus A."/>
        </authorList>
    </citation>
    <scope>NUCLEOTIDE SEQUENCE [LARGE SCALE GENOMIC DNA]</scope>
    <source>
        <strain evidence="13">DSM 17093 / CIP 108686 / LMG 22925 / RQ-24</strain>
    </source>
</reference>
<evidence type="ECO:0000313" key="12">
    <source>
        <dbReference type="EMBL" id="ADI14176.1"/>
    </source>
</evidence>